<accession>A0A8S5S9C5</accession>
<protein>
    <submittedName>
        <fullName evidence="1">Uncharacterized protein</fullName>
    </submittedName>
</protein>
<reference evidence="1" key="1">
    <citation type="journal article" date="2021" name="Proc. Natl. Acad. Sci. U.S.A.">
        <title>A Catalog of Tens of Thousands of Viruses from Human Metagenomes Reveals Hidden Associations with Chronic Diseases.</title>
        <authorList>
            <person name="Tisza M.J."/>
            <person name="Buck C.B."/>
        </authorList>
    </citation>
    <scope>NUCLEOTIDE SEQUENCE</scope>
    <source>
        <strain evidence="1">CtGns7</strain>
    </source>
</reference>
<proteinExistence type="predicted"/>
<sequence length="69" mass="8209">MAKYRKTLDEKILLYRIDVYCATMANFWSEKDDPMYFESKEAVYTIAGLMQDFMGKNYNDIVKYAVKKT</sequence>
<name>A0A8S5S9C5_9VIRU</name>
<evidence type="ECO:0000313" key="1">
    <source>
        <dbReference type="EMBL" id="DAF47419.1"/>
    </source>
</evidence>
<organism evidence="1">
    <name type="scientific">Phage sp. ctGns7</name>
    <dbReference type="NCBI Taxonomy" id="2828003"/>
    <lineage>
        <taxon>Viruses</taxon>
    </lineage>
</organism>
<dbReference type="EMBL" id="BK032555">
    <property type="protein sequence ID" value="DAF47419.1"/>
    <property type="molecule type" value="Genomic_DNA"/>
</dbReference>